<gene>
    <name evidence="1" type="ORF">FF38_09592</name>
</gene>
<protein>
    <submittedName>
        <fullName evidence="1">Uncharacterized protein</fullName>
    </submittedName>
</protein>
<dbReference type="OrthoDB" id="8059039at2759"/>
<reference evidence="1 2" key="1">
    <citation type="journal article" date="2015" name="Nat. Commun.">
        <title>Lucilia cuprina genome unlocks parasitic fly biology to underpin future interventions.</title>
        <authorList>
            <person name="Anstead C.A."/>
            <person name="Korhonen P.K."/>
            <person name="Young N.D."/>
            <person name="Hall R.S."/>
            <person name="Jex A.R."/>
            <person name="Murali S.C."/>
            <person name="Hughes D.S."/>
            <person name="Lee S.F."/>
            <person name="Perry T."/>
            <person name="Stroehlein A.J."/>
            <person name="Ansell B.R."/>
            <person name="Breugelmans B."/>
            <person name="Hofmann A."/>
            <person name="Qu J."/>
            <person name="Dugan S."/>
            <person name="Lee S.L."/>
            <person name="Chao H."/>
            <person name="Dinh H."/>
            <person name="Han Y."/>
            <person name="Doddapaneni H.V."/>
            <person name="Worley K.C."/>
            <person name="Muzny D.M."/>
            <person name="Ioannidis P."/>
            <person name="Waterhouse R.M."/>
            <person name="Zdobnov E.M."/>
            <person name="James P.J."/>
            <person name="Bagnall N.H."/>
            <person name="Kotze A.C."/>
            <person name="Gibbs R.A."/>
            <person name="Richards S."/>
            <person name="Batterham P."/>
            <person name="Gasser R.B."/>
        </authorList>
    </citation>
    <scope>NUCLEOTIDE SEQUENCE [LARGE SCALE GENOMIC DNA]</scope>
    <source>
        <strain evidence="1 2">LS</strain>
        <tissue evidence="1">Full body</tissue>
    </source>
</reference>
<evidence type="ECO:0000313" key="1">
    <source>
        <dbReference type="EMBL" id="KNC34051.1"/>
    </source>
</evidence>
<evidence type="ECO:0000313" key="2">
    <source>
        <dbReference type="Proteomes" id="UP000037069"/>
    </source>
</evidence>
<dbReference type="AlphaFoldDB" id="A0A0L0CP55"/>
<dbReference type="EMBL" id="JRES01000112">
    <property type="protein sequence ID" value="KNC34051.1"/>
    <property type="molecule type" value="Genomic_DNA"/>
</dbReference>
<keyword evidence="2" id="KW-1185">Reference proteome</keyword>
<name>A0A0L0CP55_LUCCU</name>
<dbReference type="Proteomes" id="UP000037069">
    <property type="component" value="Unassembled WGS sequence"/>
</dbReference>
<comment type="caution">
    <text evidence="1">The sequence shown here is derived from an EMBL/GenBank/DDBJ whole genome shotgun (WGS) entry which is preliminary data.</text>
</comment>
<sequence>MFRVQALLTSVLQKEIGDLNSKIDAFINKVDGEQTSIRQALADTVSSFKLEMASCLKEMKSEIVDCNKLIHSIDSSTTRKITALEVENNILHKRLNRADIVVNGLPDGIDDLLSVAVKIGSIYNVPIGKNDVNHIRYFNKRKSILIKLNSDEVMKECPKTRSLKVSDVMGGDIALRVYLNDHFSPAAAQWYRKKKREIIR</sequence>
<organism evidence="1 2">
    <name type="scientific">Lucilia cuprina</name>
    <name type="common">Green bottle fly</name>
    <name type="synonym">Australian sheep blowfly</name>
    <dbReference type="NCBI Taxonomy" id="7375"/>
    <lineage>
        <taxon>Eukaryota</taxon>
        <taxon>Metazoa</taxon>
        <taxon>Ecdysozoa</taxon>
        <taxon>Arthropoda</taxon>
        <taxon>Hexapoda</taxon>
        <taxon>Insecta</taxon>
        <taxon>Pterygota</taxon>
        <taxon>Neoptera</taxon>
        <taxon>Endopterygota</taxon>
        <taxon>Diptera</taxon>
        <taxon>Brachycera</taxon>
        <taxon>Muscomorpha</taxon>
        <taxon>Oestroidea</taxon>
        <taxon>Calliphoridae</taxon>
        <taxon>Luciliinae</taxon>
        <taxon>Lucilia</taxon>
    </lineage>
</organism>
<proteinExistence type="predicted"/>
<accession>A0A0L0CP55</accession>